<name>A0A833DV26_9CREN</name>
<evidence type="ECO:0000256" key="1">
    <source>
        <dbReference type="ARBA" id="ARBA00022723"/>
    </source>
</evidence>
<dbReference type="Pfam" id="PF04055">
    <property type="entry name" value="Radical_SAM"/>
    <property type="match status" value="1"/>
</dbReference>
<proteinExistence type="predicted"/>
<evidence type="ECO:0000259" key="4">
    <source>
        <dbReference type="Pfam" id="PF04055"/>
    </source>
</evidence>
<dbReference type="PANTHER" id="PTHR43432:SF6">
    <property type="entry name" value="RADICAL SAM CORE DOMAIN-CONTAINING PROTEIN"/>
    <property type="match status" value="1"/>
</dbReference>
<evidence type="ECO:0000256" key="3">
    <source>
        <dbReference type="ARBA" id="ARBA00023014"/>
    </source>
</evidence>
<dbReference type="PANTHER" id="PTHR43432">
    <property type="entry name" value="SLR0285 PROTEIN"/>
    <property type="match status" value="1"/>
</dbReference>
<protein>
    <submittedName>
        <fullName evidence="5">Radical SAM protein</fullName>
    </submittedName>
</protein>
<evidence type="ECO:0000313" key="5">
    <source>
        <dbReference type="EMBL" id="HIP57055.1"/>
    </source>
</evidence>
<feature type="domain" description="Radical SAM core" evidence="4">
    <location>
        <begin position="27"/>
        <end position="191"/>
    </location>
</feature>
<dbReference type="AlphaFoldDB" id="A0A833DV26"/>
<evidence type="ECO:0000313" key="6">
    <source>
        <dbReference type="Proteomes" id="UP000605805"/>
    </source>
</evidence>
<dbReference type="EMBL" id="DQTV01000057">
    <property type="protein sequence ID" value="HIP57055.1"/>
    <property type="molecule type" value="Genomic_DNA"/>
</dbReference>
<organism evidence="5 6">
    <name type="scientific">Ignisphaera aggregans</name>
    <dbReference type="NCBI Taxonomy" id="334771"/>
    <lineage>
        <taxon>Archaea</taxon>
        <taxon>Thermoproteota</taxon>
        <taxon>Thermoprotei</taxon>
        <taxon>Desulfurococcales</taxon>
        <taxon>Desulfurococcaceae</taxon>
        <taxon>Ignisphaera</taxon>
    </lineage>
</organism>
<dbReference type="InterPro" id="IPR058240">
    <property type="entry name" value="rSAM_sf"/>
</dbReference>
<dbReference type="SUPFAM" id="SSF102114">
    <property type="entry name" value="Radical SAM enzymes"/>
    <property type="match status" value="1"/>
</dbReference>
<dbReference type="Proteomes" id="UP000605805">
    <property type="component" value="Unassembled WGS sequence"/>
</dbReference>
<dbReference type="CDD" id="cd01335">
    <property type="entry name" value="Radical_SAM"/>
    <property type="match status" value="1"/>
</dbReference>
<keyword evidence="3" id="KW-0411">Iron-sulfur</keyword>
<dbReference type="SFLD" id="SFLDS00029">
    <property type="entry name" value="Radical_SAM"/>
    <property type="match status" value="1"/>
</dbReference>
<dbReference type="SFLD" id="SFLDG01084">
    <property type="entry name" value="Uncharacterised_Radical_SAM_Su"/>
    <property type="match status" value="1"/>
</dbReference>
<accession>A0A833DV26</accession>
<reference evidence="5" key="1">
    <citation type="journal article" date="2020" name="ISME J.">
        <title>Gammaproteobacteria mediating utilization of methyl-, sulfur- and petroleum organic compounds in deep ocean hydrothermal plumes.</title>
        <authorList>
            <person name="Zhou Z."/>
            <person name="Liu Y."/>
            <person name="Pan J."/>
            <person name="Cron B.R."/>
            <person name="Toner B.M."/>
            <person name="Anantharaman K."/>
            <person name="Breier J.A."/>
            <person name="Dick G.J."/>
            <person name="Li M."/>
        </authorList>
    </citation>
    <scope>NUCLEOTIDE SEQUENCE</scope>
    <source>
        <strain evidence="5">SZUA-1435</strain>
    </source>
</reference>
<evidence type="ECO:0000256" key="2">
    <source>
        <dbReference type="ARBA" id="ARBA00023004"/>
    </source>
</evidence>
<dbReference type="GO" id="GO:0003824">
    <property type="term" value="F:catalytic activity"/>
    <property type="evidence" value="ECO:0007669"/>
    <property type="project" value="InterPro"/>
</dbReference>
<dbReference type="GO" id="GO:0046872">
    <property type="term" value="F:metal ion binding"/>
    <property type="evidence" value="ECO:0007669"/>
    <property type="project" value="UniProtKB-KW"/>
</dbReference>
<keyword evidence="1" id="KW-0479">Metal-binding</keyword>
<dbReference type="InterPro" id="IPR040086">
    <property type="entry name" value="MJ0683-like"/>
</dbReference>
<keyword evidence="2" id="KW-0408">Iron</keyword>
<dbReference type="GO" id="GO:0051536">
    <property type="term" value="F:iron-sulfur cluster binding"/>
    <property type="evidence" value="ECO:0007669"/>
    <property type="project" value="UniProtKB-KW"/>
</dbReference>
<sequence length="283" mass="31833">MSPKIVRVRVRRALSSSGLGDVDYALNPYIGCYHACVYCYAREFVSIKRVARHWGEIVVVKTNIADVLRDEVTRYRRGVVGIGTITDAYQPVESEFQITRQCIEVLLNAGFTVTVQTKSDLILRDLDILASRPSLVDVGFTITTLDSSIARLIEPRAPSPQKRVAALERIASAGIKTWVFLGPIIPGYNDDLKSISEVIEVAAATGSVLYYDKLRVKRFMLQKPELRDWVENARSYPWSKLFKAIEMLCQKRGVVCIYSGDVVRSSVLGSKHRKLDSYSKPRN</sequence>
<dbReference type="Gene3D" id="3.80.30.30">
    <property type="match status" value="1"/>
</dbReference>
<comment type="caution">
    <text evidence="5">The sequence shown here is derived from an EMBL/GenBank/DDBJ whole genome shotgun (WGS) entry which is preliminary data.</text>
</comment>
<gene>
    <name evidence="5" type="ORF">EYH02_03180</name>
</gene>
<dbReference type="InterPro" id="IPR007197">
    <property type="entry name" value="rSAM"/>
</dbReference>